<feature type="compositionally biased region" description="Low complexity" evidence="4">
    <location>
        <begin position="262"/>
        <end position="273"/>
    </location>
</feature>
<reference evidence="5" key="1">
    <citation type="submission" date="2021-07" db="EMBL/GenBank/DDBJ databases">
        <title>Elsinoe batatas strain:CRI-CJ2 Genome sequencing and assembly.</title>
        <authorList>
            <person name="Huang L."/>
        </authorList>
    </citation>
    <scope>NUCLEOTIDE SEQUENCE</scope>
    <source>
        <strain evidence="5">CRI-CJ2</strain>
    </source>
</reference>
<dbReference type="Pfam" id="PF12796">
    <property type="entry name" value="Ank_2"/>
    <property type="match status" value="1"/>
</dbReference>
<dbReference type="PROSITE" id="PS50088">
    <property type="entry name" value="ANK_REPEAT"/>
    <property type="match status" value="2"/>
</dbReference>
<evidence type="ECO:0000313" key="5">
    <source>
        <dbReference type="EMBL" id="KAG8631722.1"/>
    </source>
</evidence>
<evidence type="ECO:0000256" key="1">
    <source>
        <dbReference type="ARBA" id="ARBA00022737"/>
    </source>
</evidence>
<keyword evidence="6" id="KW-1185">Reference proteome</keyword>
<dbReference type="PANTHER" id="PTHR24198">
    <property type="entry name" value="ANKYRIN REPEAT AND PROTEIN KINASE DOMAIN-CONTAINING PROTEIN"/>
    <property type="match status" value="1"/>
</dbReference>
<feature type="region of interest" description="Disordered" evidence="4">
    <location>
        <begin position="252"/>
        <end position="275"/>
    </location>
</feature>
<proteinExistence type="predicted"/>
<dbReference type="PANTHER" id="PTHR24198:SF165">
    <property type="entry name" value="ANKYRIN REPEAT-CONTAINING PROTEIN-RELATED"/>
    <property type="match status" value="1"/>
</dbReference>
<comment type="caution">
    <text evidence="5">The sequence shown here is derived from an EMBL/GenBank/DDBJ whole genome shotgun (WGS) entry which is preliminary data.</text>
</comment>
<dbReference type="InterPro" id="IPR002110">
    <property type="entry name" value="Ankyrin_rpt"/>
</dbReference>
<dbReference type="AlphaFoldDB" id="A0A8K0LA37"/>
<evidence type="ECO:0008006" key="7">
    <source>
        <dbReference type="Google" id="ProtNLM"/>
    </source>
</evidence>
<organism evidence="5 6">
    <name type="scientific">Elsinoe batatas</name>
    <dbReference type="NCBI Taxonomy" id="2601811"/>
    <lineage>
        <taxon>Eukaryota</taxon>
        <taxon>Fungi</taxon>
        <taxon>Dikarya</taxon>
        <taxon>Ascomycota</taxon>
        <taxon>Pezizomycotina</taxon>
        <taxon>Dothideomycetes</taxon>
        <taxon>Dothideomycetidae</taxon>
        <taxon>Myriangiales</taxon>
        <taxon>Elsinoaceae</taxon>
        <taxon>Elsinoe</taxon>
    </lineage>
</organism>
<evidence type="ECO:0000256" key="3">
    <source>
        <dbReference type="PROSITE-ProRule" id="PRU00023"/>
    </source>
</evidence>
<gene>
    <name evidence="5" type="ORF">KVT40_000862</name>
</gene>
<dbReference type="PROSITE" id="PS50297">
    <property type="entry name" value="ANK_REP_REGION"/>
    <property type="match status" value="2"/>
</dbReference>
<feature type="repeat" description="ANK" evidence="3">
    <location>
        <begin position="704"/>
        <end position="736"/>
    </location>
</feature>
<name>A0A8K0LA37_9PEZI</name>
<dbReference type="Gene3D" id="1.25.40.20">
    <property type="entry name" value="Ankyrin repeat-containing domain"/>
    <property type="match status" value="1"/>
</dbReference>
<feature type="repeat" description="ANK" evidence="3">
    <location>
        <begin position="636"/>
        <end position="668"/>
    </location>
</feature>
<dbReference type="PROSITE" id="PS50096">
    <property type="entry name" value="IQ"/>
    <property type="match status" value="1"/>
</dbReference>
<evidence type="ECO:0000256" key="4">
    <source>
        <dbReference type="SAM" id="MobiDB-lite"/>
    </source>
</evidence>
<dbReference type="OrthoDB" id="539213at2759"/>
<sequence>MEAFAVASSTVQLADIALRLFQTLCDFVNNAKTADTAAKELRDKVESLWTTIKTIKSVINLRNESLSRRPLNDEEKRVRRTLSKDIAVCTRVLEQFESSLEGLLRDPSHPSWLGKTLLQLQLDKRDAAIRRFENFIDTRLQMMQVSLACLEISKSQGNIEVFKQARETVRSQASDQRSQHPNDSAIGLDELAKVENIIAEDEETIEKDFRRVIGQAVDVHRASSVRAFSDKHSDATMSESARDELARADPFVSAQYNRPRNPSSIMSPSSLSLAPEDPIRADPTPDFDDTTHLEPLEALIERLTQQAAEDMQKGWYNQAERHQREAIALLQERHNGHGKPFVDFEDYQTTLADILENQQQHDQAQEIRHALLRGDTEYVPVSPVKHKSFTERYSDPAKALKAAIQYQGLSRGNHDRYQYNKEHGLDNEHLLEVAERDAKRAFKLRRHFASASDPKFLDTVDLLLKIYDAQEKTLYREVYWKLYIGAQPAPSTHRAVSSPSLSSVSPRSSMSRVESVSGGAPLRPSMTLSSDSPDLAPWTTRSDSAQGDPLYGTYSCVAGATDDSKIHLDPKAAQRDLRMAIRRDDVRTVSSLLERSGQPEDLVRLALHEATRFAKHQIVHVLLKEKDVKPDLMSQSKECALHIAAQYGHLNIIQLLLDSRANPNLAGADGWTAIHFAIHGNHDRVLFTLLNNPRRANVDARNTYGDTGLHAAAEKGEFRLADILIRAGATLSLQNSAGLSPLEVAIVKRNEKFVRSWLAGGHPSEIEWARSSDRWRALVAERGEVSVDCFQESREYGPLSNCQRLH</sequence>
<accession>A0A8K0LA37</accession>
<dbReference type="SMART" id="SM00248">
    <property type="entry name" value="ANK"/>
    <property type="match status" value="5"/>
</dbReference>
<feature type="compositionally biased region" description="Low complexity" evidence="4">
    <location>
        <begin position="496"/>
        <end position="517"/>
    </location>
</feature>
<feature type="region of interest" description="Disordered" evidence="4">
    <location>
        <begin position="490"/>
        <end position="544"/>
    </location>
</feature>
<dbReference type="Proteomes" id="UP000809789">
    <property type="component" value="Unassembled WGS sequence"/>
</dbReference>
<keyword evidence="1" id="KW-0677">Repeat</keyword>
<dbReference type="InterPro" id="IPR036770">
    <property type="entry name" value="Ankyrin_rpt-contain_sf"/>
</dbReference>
<evidence type="ECO:0000313" key="6">
    <source>
        <dbReference type="Proteomes" id="UP000809789"/>
    </source>
</evidence>
<evidence type="ECO:0000256" key="2">
    <source>
        <dbReference type="ARBA" id="ARBA00023043"/>
    </source>
</evidence>
<keyword evidence="2 3" id="KW-0040">ANK repeat</keyword>
<dbReference type="EMBL" id="JAESVG020000001">
    <property type="protein sequence ID" value="KAG8631722.1"/>
    <property type="molecule type" value="Genomic_DNA"/>
</dbReference>
<dbReference type="SUPFAM" id="SSF48403">
    <property type="entry name" value="Ankyrin repeat"/>
    <property type="match status" value="1"/>
</dbReference>
<protein>
    <recommendedName>
        <fullName evidence="7">Ankyrin repeat protein</fullName>
    </recommendedName>
</protein>